<evidence type="ECO:0000313" key="5">
    <source>
        <dbReference type="RefSeq" id="XP_031760161.1"/>
    </source>
</evidence>
<dbReference type="PANTHER" id="PTHR36981">
    <property type="entry name" value="ZGC:195170"/>
    <property type="match status" value="1"/>
</dbReference>
<feature type="region of interest" description="Disordered" evidence="1">
    <location>
        <begin position="63"/>
        <end position="119"/>
    </location>
</feature>
<gene>
    <name evidence="3 6" type="primary">XB5722040</name>
    <name evidence="5" type="synonym">LOC100496808</name>
</gene>
<dbReference type="PANTHER" id="PTHR36981:SF5">
    <property type="entry name" value="P2X PURINOCEPTOR 7-LIKE"/>
    <property type="match status" value="1"/>
</dbReference>
<evidence type="ECO:0000313" key="4">
    <source>
        <dbReference type="Proteomes" id="UP000008143"/>
    </source>
</evidence>
<dbReference type="RefSeq" id="XP_031760161.1">
    <property type="nucleotide sequence ID" value="XM_031904301.1"/>
</dbReference>
<dbReference type="AGR" id="Xenbase:XB-GENE-5722041"/>
<dbReference type="Xenbase" id="XB-GENE-5722041">
    <property type="gene designation" value="XB5722040"/>
</dbReference>
<evidence type="ECO:0000259" key="2">
    <source>
        <dbReference type="Pfam" id="PF20478"/>
    </source>
</evidence>
<reference evidence="3" key="1">
    <citation type="journal article" date="2010" name="Science">
        <title>The genome of the Western clawed frog Xenopus tropicalis.</title>
        <authorList>
            <person name="Hellsten U."/>
            <person name="Harland R.M."/>
            <person name="Gilchrist M.J."/>
            <person name="Hendrix D."/>
            <person name="Jurka J."/>
            <person name="Kapitonov V."/>
            <person name="Ovcharenko I."/>
            <person name="Putnam N.H."/>
            <person name="Shu S."/>
            <person name="Taher L."/>
            <person name="Blitz I.L."/>
            <person name="Blumberg B."/>
            <person name="Dichmann D.S."/>
            <person name="Dubchak I."/>
            <person name="Amaya E."/>
            <person name="Detter J.C."/>
            <person name="Fletcher R."/>
            <person name="Gerhard D.S."/>
            <person name="Goodstein D."/>
            <person name="Graves T."/>
            <person name="Grigoriev I.V."/>
            <person name="Grimwood J."/>
            <person name="Kawashima T."/>
            <person name="Lindquist E."/>
            <person name="Lucas S.M."/>
            <person name="Mead P.E."/>
            <person name="Mitros T."/>
            <person name="Ogino H."/>
            <person name="Ohta Y."/>
            <person name="Poliakov A.V."/>
            <person name="Pollet N."/>
            <person name="Robert J."/>
            <person name="Salamov A."/>
            <person name="Sater A.K."/>
            <person name="Schmutz J."/>
            <person name="Terry A."/>
            <person name="Vize P.D."/>
            <person name="Warren W.C."/>
            <person name="Wells D."/>
            <person name="Wills A."/>
            <person name="Wilson R.K."/>
            <person name="Zimmerman L.B."/>
            <person name="Zorn A.M."/>
            <person name="Grainger R."/>
            <person name="Grammer T."/>
            <person name="Khokha M.K."/>
            <person name="Richardson P.M."/>
            <person name="Rokhsar D.S."/>
        </authorList>
    </citation>
    <scope>NUCLEOTIDE SEQUENCE [LARGE SCALE GENOMIC DNA]</scope>
    <source>
        <strain evidence="3">Nigerian</strain>
    </source>
</reference>
<dbReference type="Bgee" id="ENSXETG00000034772">
    <property type="expression patterns" value="Expressed in early embryo and 13 other cell types or tissues"/>
</dbReference>
<reference evidence="3" key="2">
    <citation type="submission" date="2020-05" db="UniProtKB">
        <authorList>
            <consortium name="Ensembl"/>
        </authorList>
    </citation>
    <scope>IDENTIFICATION</scope>
</reference>
<protein>
    <submittedName>
        <fullName evidence="3">Uncharacterized XB5722040</fullName>
    </submittedName>
    <submittedName>
        <fullName evidence="5">Uncharacterized protein LOC100496808 isoform X2</fullName>
    </submittedName>
</protein>
<evidence type="ECO:0000256" key="1">
    <source>
        <dbReference type="SAM" id="MobiDB-lite"/>
    </source>
</evidence>
<accession>A0A6I8S1X6</accession>
<feature type="region of interest" description="Disordered" evidence="1">
    <location>
        <begin position="136"/>
        <end position="198"/>
    </location>
</feature>
<dbReference type="Pfam" id="PF20478">
    <property type="entry name" value="P2RX7_C"/>
    <property type="match status" value="1"/>
</dbReference>
<organism evidence="3">
    <name type="scientific">Xenopus tropicalis</name>
    <name type="common">Western clawed frog</name>
    <name type="synonym">Silurana tropicalis</name>
    <dbReference type="NCBI Taxonomy" id="8364"/>
    <lineage>
        <taxon>Eukaryota</taxon>
        <taxon>Metazoa</taxon>
        <taxon>Chordata</taxon>
        <taxon>Craniata</taxon>
        <taxon>Vertebrata</taxon>
        <taxon>Euteleostomi</taxon>
        <taxon>Amphibia</taxon>
        <taxon>Batrachia</taxon>
        <taxon>Anura</taxon>
        <taxon>Pipoidea</taxon>
        <taxon>Pipidae</taxon>
        <taxon>Xenopodinae</taxon>
        <taxon>Xenopus</taxon>
        <taxon>Silurana</taxon>
    </lineage>
</organism>
<feature type="compositionally biased region" description="Acidic residues" evidence="1">
    <location>
        <begin position="161"/>
        <end position="182"/>
    </location>
</feature>
<proteinExistence type="predicted"/>
<feature type="compositionally biased region" description="Gly residues" evidence="1">
    <location>
        <begin position="102"/>
        <end position="112"/>
    </location>
</feature>
<sequence>MEPVLSQIRSSLQVKLEGEEWDSRNHLTSIKREVDFVPINGFPEKKPEKLQIKLEKEELKPIENSAVPLTDGFSKPQIKEENENPEYYQSPIESWTEPLTEGGAGSDIGIGGRPSSESDKLKDLLERLRKRPAVTATSGCFPFNPQRQRMNRAESPGSQESSDEDNDVDDDDEDDDEEEDENTNSPESSSIDGDTEETAERVENVDWCNCGNCVPIDTQTENLCCTAVEKIRDLIPCGAHCITAHSTFLSQVVDYARVDTGFKIINYKMKRLPKHRVYMRCLRKTAFRSFMVWLYGYLGAEGHKPIPACAIRRIRKAFPDPNHKYTGFPGALDYLAEKMALD</sequence>
<dbReference type="Ensembl" id="ENSXETT00000099349">
    <property type="protein sequence ID" value="ENSXETP00000088901"/>
    <property type="gene ID" value="ENSXETG00000034772"/>
</dbReference>
<dbReference type="AlphaFoldDB" id="A0A6I8S1X6"/>
<name>A0A6I8S1X6_XENTR</name>
<dbReference type="InterPro" id="IPR046815">
    <property type="entry name" value="P2RX7_C"/>
</dbReference>
<reference evidence="5" key="3">
    <citation type="submission" date="2025-04" db="UniProtKB">
        <authorList>
            <consortium name="RefSeq"/>
        </authorList>
    </citation>
    <scope>IDENTIFICATION</scope>
    <source>
        <strain evidence="5">Nigerian</strain>
        <tissue evidence="5">Liver and blood</tissue>
    </source>
</reference>
<keyword evidence="4" id="KW-1185">Reference proteome</keyword>
<evidence type="ECO:0000313" key="6">
    <source>
        <dbReference type="Xenbase" id="XB-GENE-5722041"/>
    </source>
</evidence>
<dbReference type="GeneTree" id="ENSGT00990000205944"/>
<feature type="domain" description="P2X purinoreceptor 7 intracellular" evidence="2">
    <location>
        <begin position="177"/>
        <end position="328"/>
    </location>
</feature>
<evidence type="ECO:0000313" key="3">
    <source>
        <dbReference type="Ensembl" id="ENSXETP00000088901"/>
    </source>
</evidence>
<dbReference type="Proteomes" id="UP000008143">
    <property type="component" value="Chromosome 6"/>
</dbReference>